<evidence type="ECO:0000256" key="1">
    <source>
        <dbReference type="SAM" id="Phobius"/>
    </source>
</evidence>
<comment type="caution">
    <text evidence="2">The sequence shown here is derived from an EMBL/GenBank/DDBJ whole genome shotgun (WGS) entry which is preliminary data.</text>
</comment>
<sequence length="132" mass="15398">MVDILYPIFIIHYLSKQKKTEFKVSKFTTFSAYSFLMISIIRIAFGSLALIVFSIPIFGFLYFSIIGLILYHISIIYGIILLFLSLTFFLDSQKSYQDIQTTGNTPFIFHVLMLFFHALLIYNTLMPIFSIY</sequence>
<organism evidence="2 3">
    <name type="scientific">Streptococcus infantis</name>
    <dbReference type="NCBI Taxonomy" id="68892"/>
    <lineage>
        <taxon>Bacteria</taxon>
        <taxon>Bacillati</taxon>
        <taxon>Bacillota</taxon>
        <taxon>Bacilli</taxon>
        <taxon>Lactobacillales</taxon>
        <taxon>Streptococcaceae</taxon>
        <taxon>Streptococcus</taxon>
    </lineage>
</organism>
<reference evidence="2 3" key="1">
    <citation type="submission" date="2015-02" db="EMBL/GenBank/DDBJ databases">
        <title>Evolution of amylase-binding proteins of oral streptococcal species.</title>
        <authorList>
            <person name="Haase E.M."/>
        </authorList>
    </citation>
    <scope>NUCLEOTIDE SEQUENCE [LARGE SCALE GENOMIC DNA]</scope>
    <source>
        <strain evidence="2 3">UC921A</strain>
    </source>
</reference>
<proteinExistence type="predicted"/>
<keyword evidence="1" id="KW-1133">Transmembrane helix</keyword>
<accession>A0A0F2DVU6</accession>
<feature type="transmembrane region" description="Helical" evidence="1">
    <location>
        <begin position="107"/>
        <end position="129"/>
    </location>
</feature>
<keyword evidence="1" id="KW-0472">Membrane</keyword>
<dbReference type="PATRIC" id="fig|28037.216.peg.1558"/>
<keyword evidence="1" id="KW-0812">Transmembrane</keyword>
<feature type="transmembrane region" description="Helical" evidence="1">
    <location>
        <begin position="32"/>
        <end position="53"/>
    </location>
</feature>
<dbReference type="EMBL" id="JYGT01000010">
    <property type="protein sequence ID" value="KJQ74070.1"/>
    <property type="molecule type" value="Genomic_DNA"/>
</dbReference>
<evidence type="ECO:0000313" key="3">
    <source>
        <dbReference type="Proteomes" id="UP000033489"/>
    </source>
</evidence>
<feature type="transmembrane region" description="Helical" evidence="1">
    <location>
        <begin position="60"/>
        <end position="87"/>
    </location>
</feature>
<dbReference type="AlphaFoldDB" id="A0A0F2DVU6"/>
<evidence type="ECO:0000313" key="2">
    <source>
        <dbReference type="EMBL" id="KJQ74070.1"/>
    </source>
</evidence>
<gene>
    <name evidence="2" type="ORF">TZ94_01591</name>
</gene>
<name>A0A0F2DVU6_9STRE</name>
<dbReference type="Proteomes" id="UP000033489">
    <property type="component" value="Unassembled WGS sequence"/>
</dbReference>
<protein>
    <submittedName>
        <fullName evidence="2">Uncharacterized protein</fullName>
    </submittedName>
</protein>